<comment type="similarity">
    <text evidence="1">Belongs to the peptidase S9A family.</text>
</comment>
<name>X1URP1_9ZZZZ</name>
<dbReference type="InterPro" id="IPR001375">
    <property type="entry name" value="Peptidase_S9_cat"/>
</dbReference>
<dbReference type="PANTHER" id="PTHR11757">
    <property type="entry name" value="PROTEASE FAMILY S9A OLIGOPEPTIDASE"/>
    <property type="match status" value="1"/>
</dbReference>
<dbReference type="EMBL" id="BARW01038060">
    <property type="protein sequence ID" value="GAJ20149.1"/>
    <property type="molecule type" value="Genomic_DNA"/>
</dbReference>
<dbReference type="SUPFAM" id="SSF53474">
    <property type="entry name" value="alpha/beta-Hydrolases"/>
    <property type="match status" value="1"/>
</dbReference>
<evidence type="ECO:0000259" key="2">
    <source>
        <dbReference type="Pfam" id="PF00326"/>
    </source>
</evidence>
<dbReference type="InterPro" id="IPR029058">
    <property type="entry name" value="AB_hydrolase_fold"/>
</dbReference>
<feature type="non-terminal residue" evidence="3">
    <location>
        <position position="1"/>
    </location>
</feature>
<dbReference type="InterPro" id="IPR002470">
    <property type="entry name" value="Peptidase_S9A"/>
</dbReference>
<gene>
    <name evidence="3" type="ORF">S12H4_58553</name>
</gene>
<dbReference type="Pfam" id="PF00326">
    <property type="entry name" value="Peptidase_S9"/>
    <property type="match status" value="1"/>
</dbReference>
<dbReference type="GO" id="GO:0004252">
    <property type="term" value="F:serine-type endopeptidase activity"/>
    <property type="evidence" value="ECO:0007669"/>
    <property type="project" value="InterPro"/>
</dbReference>
<dbReference type="Gene3D" id="3.40.50.1820">
    <property type="entry name" value="alpha/beta hydrolase"/>
    <property type="match status" value="1"/>
</dbReference>
<accession>X1URP1</accession>
<evidence type="ECO:0000256" key="1">
    <source>
        <dbReference type="ARBA" id="ARBA00005228"/>
    </source>
</evidence>
<protein>
    <recommendedName>
        <fullName evidence="2">Peptidase S9 prolyl oligopeptidase catalytic domain-containing protein</fullName>
    </recommendedName>
</protein>
<dbReference type="GO" id="GO:0006508">
    <property type="term" value="P:proteolysis"/>
    <property type="evidence" value="ECO:0007669"/>
    <property type="project" value="InterPro"/>
</dbReference>
<dbReference type="PRINTS" id="PR00862">
    <property type="entry name" value="PROLIGOPTASE"/>
</dbReference>
<comment type="caution">
    <text evidence="3">The sequence shown here is derived from an EMBL/GenBank/DDBJ whole genome shotgun (WGS) entry which is preliminary data.</text>
</comment>
<reference evidence="3" key="1">
    <citation type="journal article" date="2014" name="Front. Microbiol.">
        <title>High frequency of phylogenetically diverse reductive dehalogenase-homologous genes in deep subseafloor sedimentary metagenomes.</title>
        <authorList>
            <person name="Kawai M."/>
            <person name="Futagami T."/>
            <person name="Toyoda A."/>
            <person name="Takaki Y."/>
            <person name="Nishi S."/>
            <person name="Hori S."/>
            <person name="Arai W."/>
            <person name="Tsubouchi T."/>
            <person name="Morono Y."/>
            <person name="Uchiyama I."/>
            <person name="Ito T."/>
            <person name="Fujiyama A."/>
            <person name="Inagaki F."/>
            <person name="Takami H."/>
        </authorList>
    </citation>
    <scope>NUCLEOTIDE SEQUENCE</scope>
    <source>
        <strain evidence="3">Expedition CK06-06</strain>
    </source>
</reference>
<feature type="domain" description="Peptidase S9 prolyl oligopeptidase catalytic" evidence="2">
    <location>
        <begin position="78"/>
        <end position="180"/>
    </location>
</feature>
<dbReference type="PANTHER" id="PTHR11757:SF19">
    <property type="entry name" value="PROLYL ENDOPEPTIDASE-LIKE"/>
    <property type="match status" value="1"/>
</dbReference>
<dbReference type="InterPro" id="IPR051543">
    <property type="entry name" value="Serine_Peptidase_S9A"/>
</dbReference>
<proteinExistence type="inferred from homology"/>
<organism evidence="3">
    <name type="scientific">marine sediment metagenome</name>
    <dbReference type="NCBI Taxonomy" id="412755"/>
    <lineage>
        <taxon>unclassified sequences</taxon>
        <taxon>metagenomes</taxon>
        <taxon>ecological metagenomes</taxon>
    </lineage>
</organism>
<sequence length="180" mass="20205">SVFDYDMNNRTQEVKKQYEVLGGYNPSLYKSERIFATAQDGAGIPISLVYKKEMKKDGNSPLYLMGYGAYGSCMETYFSSNRLSLLDRGFIYAIAHIRGDGEMGRYWYEQGKLLNKKNTFTDFIACAEYLINEKYTSNDKLVITGGSAGGLLIGAVTNMRPDLFKIVVADVPFVDLINTM</sequence>
<dbReference type="AlphaFoldDB" id="X1URP1"/>
<evidence type="ECO:0000313" key="3">
    <source>
        <dbReference type="EMBL" id="GAJ20149.1"/>
    </source>
</evidence>
<feature type="non-terminal residue" evidence="3">
    <location>
        <position position="180"/>
    </location>
</feature>